<dbReference type="Proteomes" id="UP000644756">
    <property type="component" value="Unassembled WGS sequence"/>
</dbReference>
<reference evidence="4" key="2">
    <citation type="submission" date="2020-09" db="EMBL/GenBank/DDBJ databases">
        <authorList>
            <person name="Sun Q."/>
            <person name="Zhou Y."/>
        </authorList>
    </citation>
    <scope>NUCLEOTIDE SEQUENCE</scope>
    <source>
        <strain evidence="4">CGMCC 1.12987</strain>
    </source>
</reference>
<reference evidence="4" key="1">
    <citation type="journal article" date="2014" name="Int. J. Syst. Evol. Microbiol.">
        <title>Complete genome sequence of Corynebacterium casei LMG S-19264T (=DSM 44701T), isolated from a smear-ripened cheese.</title>
        <authorList>
            <consortium name="US DOE Joint Genome Institute (JGI-PGF)"/>
            <person name="Walter F."/>
            <person name="Albersmeier A."/>
            <person name="Kalinowski J."/>
            <person name="Ruckert C."/>
        </authorList>
    </citation>
    <scope>NUCLEOTIDE SEQUENCE</scope>
    <source>
        <strain evidence="4">CGMCC 1.12987</strain>
    </source>
</reference>
<keyword evidence="2" id="KW-1133">Transmembrane helix</keyword>
<evidence type="ECO:0000256" key="1">
    <source>
        <dbReference type="SAM" id="MobiDB-lite"/>
    </source>
</evidence>
<feature type="region of interest" description="Disordered" evidence="1">
    <location>
        <begin position="423"/>
        <end position="482"/>
    </location>
</feature>
<keyword evidence="5" id="KW-1185">Reference proteome</keyword>
<feature type="transmembrane region" description="Helical" evidence="2">
    <location>
        <begin position="147"/>
        <end position="166"/>
    </location>
</feature>
<dbReference type="Gene3D" id="3.10.620.30">
    <property type="match status" value="1"/>
</dbReference>
<feature type="transmembrane region" description="Helical" evidence="2">
    <location>
        <begin position="32"/>
        <end position="54"/>
    </location>
</feature>
<dbReference type="InterPro" id="IPR038765">
    <property type="entry name" value="Papain-like_cys_pep_sf"/>
</dbReference>
<dbReference type="Pfam" id="PF01841">
    <property type="entry name" value="Transglut_core"/>
    <property type="match status" value="1"/>
</dbReference>
<feature type="domain" description="Transglutaminase-like" evidence="3">
    <location>
        <begin position="649"/>
        <end position="735"/>
    </location>
</feature>
<name>A0A917LHF9_9BACL</name>
<keyword evidence="2" id="KW-0812">Transmembrane</keyword>
<sequence>MKAFLNLAKSAPGDESGKNKRSGKSADVTETVYLPLTLRIVTSLLLFGLLVEWIFPLELFGHWTQLYRIGPLIAVAGFVLAIGILLPPWWLSFILNGSLCTISVMWLFYEGLNPVMRLSELTRTLQSDLAALASGSGGFVSGELRTLLLFTGSAMLVSALQSLVWVRYWGPGLAVLTAVYLLVIHWFTGADIHMGLLRVAGEGLLLTALITYMMAVRRYGSGVQRVSPIELHGMWPLRWWAAGLTSAVVLLAAAYGASWEKPRLSEPAAWTLDSDMMWELAALTGVDPQLRSIGETQRPGVRMNAAFSGYGFDDRRLGAPLVVDDSVVFTATSPAPLYWRGDSLEIYNGSGWEPGERQTVLLPIDEAMDGNKVADGSVFADQPAPEQAQAQQAGMEGSGIESIEKSKVTAAEEVMDRAEIVRQSAANEKETESGGAIQQTSPAENPGIDISASEKAMDNSRVTPQSVTMEEPGSEIPASEKQLKTSRMIQQTVTMARAAAGWPLFAGGSDVRVTSIIAGEPPRSLQSYRKNEQSEGVFAPAETVSIAAYTVESVITDPAHWTAGEKIAEYNQAGGIARDPSDLSAAYLQLPSTLPARVKELAEQIVSTAGDSRYEQAKAIESYLRGHFAYTLEGSRSPKAGDDFVDHFLFEQKQGYCVHFSTAMAVMLRTQGIPARWVKGFAPGELINDEASMLGTSGPGVTQAEQRYIIRGQDAHAWVEVFIPEAGWVSFDPTPGYDGAASAAAAIMSAAEGDAAGSSPAAGGDAASGPQADAARAALAHGGFAGRAYARLQAAAVQAAIALPRGAEALAERALGAGGRLAAAAADPAARRWAGAAAVAAALACAALAAAWRSRARFALALALRRYGRAYAAGRDARGRFLAVAHPCWRILYRQYGGRPPAMTAREYAGSLTLPAYGNQQLKDFVRWDEQARFGKEWPAPPPPDTLAATIKALLAFSQKRKRP</sequence>
<accession>A0A917LHF9</accession>
<feature type="transmembrane region" description="Helical" evidence="2">
    <location>
        <begin position="90"/>
        <end position="109"/>
    </location>
</feature>
<comment type="caution">
    <text evidence="4">The sequence shown here is derived from an EMBL/GenBank/DDBJ whole genome shotgun (WGS) entry which is preliminary data.</text>
</comment>
<dbReference type="InterPro" id="IPR052901">
    <property type="entry name" value="Bact_TGase-like"/>
</dbReference>
<feature type="transmembrane region" description="Helical" evidence="2">
    <location>
        <begin position="196"/>
        <end position="216"/>
    </location>
</feature>
<dbReference type="SMART" id="SM00460">
    <property type="entry name" value="TGc"/>
    <property type="match status" value="1"/>
</dbReference>
<evidence type="ECO:0000259" key="3">
    <source>
        <dbReference type="SMART" id="SM00460"/>
    </source>
</evidence>
<dbReference type="InterPro" id="IPR002931">
    <property type="entry name" value="Transglutaminase-like"/>
</dbReference>
<evidence type="ECO:0000313" key="5">
    <source>
        <dbReference type="Proteomes" id="UP000644756"/>
    </source>
</evidence>
<dbReference type="RefSeq" id="WP_229725602.1">
    <property type="nucleotide sequence ID" value="NZ_BMGR01000020.1"/>
</dbReference>
<dbReference type="PANTHER" id="PTHR42736">
    <property type="entry name" value="PROTEIN-GLUTAMINE GAMMA-GLUTAMYLTRANSFERASE"/>
    <property type="match status" value="1"/>
</dbReference>
<feature type="transmembrane region" description="Helical" evidence="2">
    <location>
        <begin position="173"/>
        <end position="190"/>
    </location>
</feature>
<dbReference type="PANTHER" id="PTHR42736:SF1">
    <property type="entry name" value="PROTEIN-GLUTAMINE GAMMA-GLUTAMYLTRANSFERASE"/>
    <property type="match status" value="1"/>
</dbReference>
<keyword evidence="2" id="KW-0472">Membrane</keyword>
<dbReference type="AlphaFoldDB" id="A0A917LHF9"/>
<dbReference type="SUPFAM" id="SSF54001">
    <property type="entry name" value="Cysteine proteinases"/>
    <property type="match status" value="1"/>
</dbReference>
<organism evidence="4 5">
    <name type="scientific">Paenibacillus abyssi</name>
    <dbReference type="NCBI Taxonomy" id="1340531"/>
    <lineage>
        <taxon>Bacteria</taxon>
        <taxon>Bacillati</taxon>
        <taxon>Bacillota</taxon>
        <taxon>Bacilli</taxon>
        <taxon>Bacillales</taxon>
        <taxon>Paenibacillaceae</taxon>
        <taxon>Paenibacillus</taxon>
    </lineage>
</organism>
<feature type="transmembrane region" description="Helical" evidence="2">
    <location>
        <begin position="66"/>
        <end position="84"/>
    </location>
</feature>
<proteinExistence type="predicted"/>
<evidence type="ECO:0000313" key="4">
    <source>
        <dbReference type="EMBL" id="GGG23938.1"/>
    </source>
</evidence>
<gene>
    <name evidence="4" type="ORF">GCM10010916_45610</name>
</gene>
<dbReference type="EMBL" id="BMGR01000020">
    <property type="protein sequence ID" value="GGG23938.1"/>
    <property type="molecule type" value="Genomic_DNA"/>
</dbReference>
<evidence type="ECO:0000256" key="2">
    <source>
        <dbReference type="SAM" id="Phobius"/>
    </source>
</evidence>
<protein>
    <recommendedName>
        <fullName evidence="3">Transglutaminase-like domain-containing protein</fullName>
    </recommendedName>
</protein>
<feature type="transmembrane region" description="Helical" evidence="2">
    <location>
        <begin position="237"/>
        <end position="257"/>
    </location>
</feature>